<reference evidence="2" key="1">
    <citation type="submission" date="2020-07" db="EMBL/GenBank/DDBJ databases">
        <authorList>
            <person name="Lin J."/>
        </authorList>
    </citation>
    <scope>NUCLEOTIDE SEQUENCE</scope>
</reference>
<name>A0A6V7Q5F7_ANACO</name>
<accession>A0A6V7Q5F7</accession>
<dbReference type="EMBL" id="LR862133">
    <property type="protein sequence ID" value="CAD1838248.1"/>
    <property type="molecule type" value="Genomic_DNA"/>
</dbReference>
<sequence>MDLEMMRGKEVVGVRECDGFGAVIKEKLNIDNNSRGNVDNGNRLPDLGSVIKISSLRHAAATAWAAKTVRPSATSWPTSCSSARPSSSPALPTRPTAPSSWPTRPMRPTGPTSSMITLLITS</sequence>
<evidence type="ECO:0000313" key="2">
    <source>
        <dbReference type="EMBL" id="CAD1838248.1"/>
    </source>
</evidence>
<feature type="region of interest" description="Disordered" evidence="1">
    <location>
        <begin position="73"/>
        <end position="114"/>
    </location>
</feature>
<gene>
    <name evidence="2" type="ORF">CB5_LOCUS21459</name>
</gene>
<feature type="compositionally biased region" description="Low complexity" evidence="1">
    <location>
        <begin position="75"/>
        <end position="100"/>
    </location>
</feature>
<evidence type="ECO:0000256" key="1">
    <source>
        <dbReference type="SAM" id="MobiDB-lite"/>
    </source>
</evidence>
<dbReference type="AlphaFoldDB" id="A0A6V7Q5F7"/>
<protein>
    <submittedName>
        <fullName evidence="2">Uncharacterized protein</fullName>
    </submittedName>
</protein>
<proteinExistence type="predicted"/>
<organism evidence="2">
    <name type="scientific">Ananas comosus var. bracteatus</name>
    <name type="common">red pineapple</name>
    <dbReference type="NCBI Taxonomy" id="296719"/>
    <lineage>
        <taxon>Eukaryota</taxon>
        <taxon>Viridiplantae</taxon>
        <taxon>Streptophyta</taxon>
        <taxon>Embryophyta</taxon>
        <taxon>Tracheophyta</taxon>
        <taxon>Spermatophyta</taxon>
        <taxon>Magnoliopsida</taxon>
        <taxon>Liliopsida</taxon>
        <taxon>Poales</taxon>
        <taxon>Bromeliaceae</taxon>
        <taxon>Bromelioideae</taxon>
        <taxon>Ananas</taxon>
    </lineage>
</organism>